<evidence type="ECO:0000256" key="4">
    <source>
        <dbReference type="ARBA" id="ARBA00025742"/>
    </source>
</evidence>
<dbReference type="InterPro" id="IPR050884">
    <property type="entry name" value="CNP_phosphodiesterase-III"/>
</dbReference>
<evidence type="ECO:0000256" key="1">
    <source>
        <dbReference type="ARBA" id="ARBA00022723"/>
    </source>
</evidence>
<dbReference type="Pfam" id="PF00149">
    <property type="entry name" value="Metallophos"/>
    <property type="match status" value="1"/>
</dbReference>
<feature type="domain" description="Calcineurin-like phosphoesterase" evidence="5">
    <location>
        <begin position="4"/>
        <end position="200"/>
    </location>
</feature>
<dbReference type="InterPro" id="IPR004843">
    <property type="entry name" value="Calcineurin-like_PHP"/>
</dbReference>
<reference evidence="6 7" key="1">
    <citation type="submission" date="2017-08" db="EMBL/GenBank/DDBJ databases">
        <title>Substantial Increase in Enzyme Production by Combined Drug-Resistance Mutations in Paenibacillus agaridevorans.</title>
        <authorList>
            <person name="Tanaka Y."/>
            <person name="Funane K."/>
            <person name="Hosaka T."/>
            <person name="Shiwa Y."/>
            <person name="Fujita N."/>
            <person name="Miyazaki T."/>
            <person name="Yoshikawa H."/>
            <person name="Murakami K."/>
            <person name="Kasahara K."/>
            <person name="Inaoka T."/>
            <person name="Hiraga Y."/>
            <person name="Ochi K."/>
        </authorList>
    </citation>
    <scope>NUCLEOTIDE SEQUENCE [LARGE SCALE GENOMIC DNA]</scope>
    <source>
        <strain evidence="6 7">T-3040</strain>
    </source>
</reference>
<dbReference type="InterPro" id="IPR029052">
    <property type="entry name" value="Metallo-depent_PP-like"/>
</dbReference>
<keyword evidence="1" id="KW-0479">Metal-binding</keyword>
<organism evidence="6 7">
    <name type="scientific">Paenibacillus agaridevorans</name>
    <dbReference type="NCBI Taxonomy" id="171404"/>
    <lineage>
        <taxon>Bacteria</taxon>
        <taxon>Bacillati</taxon>
        <taxon>Bacillota</taxon>
        <taxon>Bacilli</taxon>
        <taxon>Bacillales</taxon>
        <taxon>Paenibacillaceae</taxon>
        <taxon>Paenibacillus</taxon>
    </lineage>
</organism>
<keyword evidence="2" id="KW-0378">Hydrolase</keyword>
<evidence type="ECO:0000256" key="2">
    <source>
        <dbReference type="ARBA" id="ARBA00022801"/>
    </source>
</evidence>
<accession>A0A2R5EYV5</accession>
<keyword evidence="7" id="KW-1185">Reference proteome</keyword>
<gene>
    <name evidence="6" type="ORF">PAT3040_03159</name>
</gene>
<dbReference type="EMBL" id="BDQX01000171">
    <property type="protein sequence ID" value="GBG08571.1"/>
    <property type="molecule type" value="Genomic_DNA"/>
</dbReference>
<dbReference type="PANTHER" id="PTHR42988:SF2">
    <property type="entry name" value="CYCLIC NUCLEOTIDE PHOSPHODIESTERASE CBUA0032-RELATED"/>
    <property type="match status" value="1"/>
</dbReference>
<proteinExistence type="inferred from homology"/>
<evidence type="ECO:0000313" key="7">
    <source>
        <dbReference type="Proteomes" id="UP000245202"/>
    </source>
</evidence>
<keyword evidence="3" id="KW-0408">Iron</keyword>
<evidence type="ECO:0000313" key="6">
    <source>
        <dbReference type="EMBL" id="GBG08571.1"/>
    </source>
</evidence>
<sequence length="273" mass="30164">MNPIKFVHLTDTHMNAPHTEGPFVKFNLADKVSQVFAHIQQNRVNPSFVVITGDLSHEGNTEDYEYIRELVDEGSSLLGIPVYVVLGNHDHRAPFREGFLKEEPSEQPYYYSHTIQGLRLIGLNSQTPGHHYGRIDNEQLAWLEEELSTPAERGTIIALHHPLLTIESMPAEHVLADREQLGQVLAGTDVVGIVAGHVHTNNVGTYNGICSIAANGTAFTGELADDDHFSMVDYCSYNVVSVNPEGVSVQTVVMPGGRDEYLRFPLAMLAAQH</sequence>
<comment type="similarity">
    <text evidence="4">Belongs to the cyclic nucleotide phosphodiesterase class-III family.</text>
</comment>
<evidence type="ECO:0000256" key="3">
    <source>
        <dbReference type="ARBA" id="ARBA00023004"/>
    </source>
</evidence>
<evidence type="ECO:0000259" key="5">
    <source>
        <dbReference type="Pfam" id="PF00149"/>
    </source>
</evidence>
<dbReference type="GO" id="GO:0016787">
    <property type="term" value="F:hydrolase activity"/>
    <property type="evidence" value="ECO:0007669"/>
    <property type="project" value="UniProtKB-KW"/>
</dbReference>
<dbReference type="AlphaFoldDB" id="A0A2R5EYV5"/>
<dbReference type="RefSeq" id="WP_181376645.1">
    <property type="nucleotide sequence ID" value="NZ_BDQX01000171.1"/>
</dbReference>
<protein>
    <recommendedName>
        <fullName evidence="5">Calcineurin-like phosphoesterase domain-containing protein</fullName>
    </recommendedName>
</protein>
<dbReference type="PANTHER" id="PTHR42988">
    <property type="entry name" value="PHOSPHOHYDROLASE"/>
    <property type="match status" value="1"/>
</dbReference>
<dbReference type="GO" id="GO:0046872">
    <property type="term" value="F:metal ion binding"/>
    <property type="evidence" value="ECO:0007669"/>
    <property type="project" value="UniProtKB-KW"/>
</dbReference>
<dbReference type="SUPFAM" id="SSF56300">
    <property type="entry name" value="Metallo-dependent phosphatases"/>
    <property type="match status" value="1"/>
</dbReference>
<comment type="caution">
    <text evidence="6">The sequence shown here is derived from an EMBL/GenBank/DDBJ whole genome shotgun (WGS) entry which is preliminary data.</text>
</comment>
<dbReference type="Proteomes" id="UP000245202">
    <property type="component" value="Unassembled WGS sequence"/>
</dbReference>
<dbReference type="Gene3D" id="3.60.21.10">
    <property type="match status" value="1"/>
</dbReference>
<name>A0A2R5EYV5_9BACL</name>